<dbReference type="InterPro" id="IPR003526">
    <property type="entry name" value="MECDP_synthase"/>
</dbReference>
<evidence type="ECO:0000313" key="14">
    <source>
        <dbReference type="Proteomes" id="UP000000771"/>
    </source>
</evidence>
<dbReference type="UniPathway" id="UPA00056">
    <property type="reaction ID" value="UER00095"/>
</dbReference>
<dbReference type="eggNOG" id="COG1211">
    <property type="taxonomic scope" value="Bacteria"/>
</dbReference>
<keyword evidence="9" id="KW-0511">Multifunctional enzyme</keyword>
<comment type="catalytic activity">
    <reaction evidence="1 10 11">
        <text>4-CDP-2-C-methyl-D-erythritol 2-phosphate = 2-C-methyl-D-erythritol 2,4-cyclic diphosphate + CMP</text>
        <dbReference type="Rhea" id="RHEA:23864"/>
        <dbReference type="ChEBI" id="CHEBI:57919"/>
        <dbReference type="ChEBI" id="CHEBI:58483"/>
        <dbReference type="ChEBI" id="CHEBI:60377"/>
        <dbReference type="EC" id="4.6.1.12"/>
    </reaction>
</comment>
<dbReference type="EC" id="4.6.1.12" evidence="3 10"/>
<evidence type="ECO:0000313" key="13">
    <source>
        <dbReference type="EMBL" id="ACU54805.1"/>
    </source>
</evidence>
<feature type="binding site" evidence="10">
    <location>
        <position position="212"/>
    </location>
    <ligand>
        <name>a divalent metal cation</name>
        <dbReference type="ChEBI" id="CHEBI:60240"/>
    </ligand>
</feature>
<feature type="site" description="Transition state stabilizer" evidence="10">
    <location>
        <position position="239"/>
    </location>
</feature>
<dbReference type="HAMAP" id="MF_00107">
    <property type="entry name" value="IspF"/>
    <property type="match status" value="1"/>
</dbReference>
<dbReference type="GO" id="GO:0019288">
    <property type="term" value="P:isopentenyl diphosphate biosynthetic process, methylerythritol 4-phosphate pathway"/>
    <property type="evidence" value="ECO:0007669"/>
    <property type="project" value="UniProtKB-UniRule"/>
</dbReference>
<dbReference type="AlphaFoldDB" id="C7M1Q8"/>
<comment type="similarity">
    <text evidence="10 11">Belongs to the IspF family.</text>
</comment>
<dbReference type="InterPro" id="IPR036571">
    <property type="entry name" value="MECDP_synthase_sf"/>
</dbReference>
<feature type="binding site" evidence="10">
    <location>
        <position position="247"/>
    </location>
    <ligand>
        <name>a divalent metal cation</name>
        <dbReference type="ChEBI" id="CHEBI:60240"/>
    </ligand>
</feature>
<dbReference type="PANTHER" id="PTHR43181:SF1">
    <property type="entry name" value="2-C-METHYL-D-ERYTHRITOL 2,4-CYCLODIPHOSPHATE SYNTHASE, CHLOROPLASTIC"/>
    <property type="match status" value="1"/>
</dbReference>
<comment type="caution">
    <text evidence="10">Lacks conserved residue(s) required for the propagation of feature annotation.</text>
</comment>
<dbReference type="STRING" id="525909.Afer_1900"/>
<dbReference type="GO" id="GO:0070567">
    <property type="term" value="F:cytidylyltransferase activity"/>
    <property type="evidence" value="ECO:0007669"/>
    <property type="project" value="InterPro"/>
</dbReference>
<dbReference type="KEGG" id="afo:Afer_1900"/>
<gene>
    <name evidence="10" type="primary">ispF</name>
    <name evidence="13" type="ordered locus">Afer_1900</name>
</gene>
<evidence type="ECO:0000256" key="3">
    <source>
        <dbReference type="ARBA" id="ARBA00012579"/>
    </source>
</evidence>
<evidence type="ECO:0000256" key="9">
    <source>
        <dbReference type="ARBA" id="ARBA00023268"/>
    </source>
</evidence>
<feature type="domain" description="2-C-methyl-D-erythritol 2,4-cyclodiphosphate synthase" evidence="12">
    <location>
        <begin position="205"/>
        <end position="356"/>
    </location>
</feature>
<keyword evidence="5 13" id="KW-0548">Nucleotidyltransferase</keyword>
<keyword evidence="14" id="KW-1185">Reference proteome</keyword>
<feature type="binding site" evidence="10">
    <location>
        <position position="344"/>
    </location>
    <ligand>
        <name>4-CDP-2-C-methyl-D-erythritol 2-phosphate</name>
        <dbReference type="ChEBI" id="CHEBI:57919"/>
    </ligand>
</feature>
<comment type="pathway">
    <text evidence="2 10">Isoprenoid biosynthesis; isopentenyl diphosphate biosynthesis via DXP pathway; isopentenyl diphosphate from 1-deoxy-D-xylulose 5-phosphate: step 4/6.</text>
</comment>
<keyword evidence="7 10" id="KW-0414">Isoprene biosynthesis</keyword>
<dbReference type="InterPro" id="IPR029044">
    <property type="entry name" value="Nucleotide-diphossugar_trans"/>
</dbReference>
<dbReference type="SUPFAM" id="SSF53448">
    <property type="entry name" value="Nucleotide-diphospho-sugar transferases"/>
    <property type="match status" value="1"/>
</dbReference>
<comment type="subunit">
    <text evidence="10">Homotrimer.</text>
</comment>
<dbReference type="Proteomes" id="UP000000771">
    <property type="component" value="Chromosome"/>
</dbReference>
<dbReference type="HOGENOM" id="CLU_042800_2_4_11"/>
<evidence type="ECO:0000256" key="11">
    <source>
        <dbReference type="RuleBase" id="RU004395"/>
    </source>
</evidence>
<dbReference type="Gene3D" id="3.30.1330.50">
    <property type="entry name" value="2-C-methyl-D-erythritol 2,4-cyclodiphosphate synthase"/>
    <property type="match status" value="1"/>
</dbReference>
<feature type="binding site" evidence="10">
    <location>
        <begin position="212"/>
        <end position="214"/>
    </location>
    <ligand>
        <name>4-CDP-2-C-methyl-D-erythritol 2-phosphate</name>
        <dbReference type="ChEBI" id="CHEBI:57919"/>
    </ligand>
</feature>
<evidence type="ECO:0000256" key="10">
    <source>
        <dbReference type="HAMAP-Rule" id="MF_00107"/>
    </source>
</evidence>
<name>C7M1Q8_ACIFD</name>
<dbReference type="EMBL" id="CP001631">
    <property type="protein sequence ID" value="ACU54805.1"/>
    <property type="molecule type" value="Genomic_DNA"/>
</dbReference>
<sequence length="364" mass="37546">MAVATLVVAAGQGSRFGGPKQFEALGNRSLVEHAVEAARAVSSQVIVALPPEVDRVVEGATTVVGGRTRSESVRRAFAALEGAPEFVLVHDAARPLAPVSLFERVIARLANGAAVVVPALPVADTIKEVRDGRVTRTLERAHLRAIQTPQGFHYGVLAGVIGSGLEGTDDAVVAEQLGWTVEVVDGSPSARKVTTRRDLRDLIGVRVGLGLDQHPRSDEPGRPLVLGGVTVPGPGLRAHSDGDALCHAVADAMLGAAGIGGIGDLYADTDPAFRGADSLELLAGCVRLVRGRGLRVVQVDATIVCETPKLSPYLARMARTIEGVVAAPALVKAKHPEGIGALGRGEGVAALAVVLLEGVVDAED</sequence>
<dbReference type="PROSITE" id="PS01295">
    <property type="entry name" value="ISPD"/>
    <property type="match status" value="1"/>
</dbReference>
<dbReference type="Pfam" id="PF02542">
    <property type="entry name" value="YgbB"/>
    <property type="match status" value="1"/>
</dbReference>
<dbReference type="PANTHER" id="PTHR43181">
    <property type="entry name" value="2-C-METHYL-D-ERYTHRITOL 2,4-CYCLODIPHOSPHATE SYNTHASE, CHLOROPLASTIC"/>
    <property type="match status" value="1"/>
</dbReference>
<evidence type="ECO:0000259" key="12">
    <source>
        <dbReference type="Pfam" id="PF02542"/>
    </source>
</evidence>
<evidence type="ECO:0000256" key="7">
    <source>
        <dbReference type="ARBA" id="ARBA00023229"/>
    </source>
</evidence>
<evidence type="ECO:0000256" key="1">
    <source>
        <dbReference type="ARBA" id="ARBA00000200"/>
    </source>
</evidence>
<dbReference type="GO" id="GO:0016114">
    <property type="term" value="P:terpenoid biosynthetic process"/>
    <property type="evidence" value="ECO:0007669"/>
    <property type="project" value="InterPro"/>
</dbReference>
<dbReference type="InterPro" id="IPR034683">
    <property type="entry name" value="IspD/TarI"/>
</dbReference>
<protein>
    <recommendedName>
        <fullName evidence="3 10">2-C-methyl-D-erythritol 2,4-cyclodiphosphate synthase</fullName>
        <shortName evidence="10">MECDP-synthase</shortName>
        <shortName evidence="10">MECPP-synthase</shortName>
        <shortName evidence="10">MECPS</shortName>
        <ecNumber evidence="3 10">4.6.1.12</ecNumber>
    </recommendedName>
</protein>
<dbReference type="eggNOG" id="COG0245">
    <property type="taxonomic scope" value="Bacteria"/>
</dbReference>
<keyword evidence="8 10" id="KW-0456">Lyase</keyword>
<evidence type="ECO:0000256" key="6">
    <source>
        <dbReference type="ARBA" id="ARBA00022723"/>
    </source>
</evidence>
<accession>C7M1Q8</accession>
<dbReference type="InterPro" id="IPR018294">
    <property type="entry name" value="ISPD_synthase_CS"/>
</dbReference>
<dbReference type="GO" id="GO:0008685">
    <property type="term" value="F:2-C-methyl-D-erythritol 2,4-cyclodiphosphate synthase activity"/>
    <property type="evidence" value="ECO:0007669"/>
    <property type="project" value="UniProtKB-UniRule"/>
</dbReference>
<feature type="binding site" evidence="10">
    <location>
        <position position="214"/>
    </location>
    <ligand>
        <name>a divalent metal cation</name>
        <dbReference type="ChEBI" id="CHEBI:60240"/>
    </ligand>
</feature>
<dbReference type="CDD" id="cd02516">
    <property type="entry name" value="CDP-ME_synthetase"/>
    <property type="match status" value="1"/>
</dbReference>
<comment type="function">
    <text evidence="10">Involved in the biosynthesis of isopentenyl diphosphate (IPP) and dimethylallyl diphosphate (DMAPP), two major building blocks of isoprenoid compounds. Catalyzes the conversion of 4-diphosphocytidyl-2-C-methyl-D-erythritol 2-phosphate (CDP-ME2P) to 2-C-methyl-D-erythritol 2,4-cyclodiphosphate (ME-CPP) with a corresponding release of cytidine 5-monophosphate (CMP).</text>
</comment>
<evidence type="ECO:0000256" key="4">
    <source>
        <dbReference type="ARBA" id="ARBA00022679"/>
    </source>
</evidence>
<keyword evidence="4 13" id="KW-0808">Transferase</keyword>
<dbReference type="NCBIfam" id="TIGR00151">
    <property type="entry name" value="ispF"/>
    <property type="match status" value="1"/>
</dbReference>
<keyword evidence="6 10" id="KW-0479">Metal-binding</keyword>
<feature type="binding site" evidence="10">
    <location>
        <begin position="239"/>
        <end position="240"/>
    </location>
    <ligand>
        <name>4-CDP-2-C-methyl-D-erythritol 2-phosphate</name>
        <dbReference type="ChEBI" id="CHEBI:57919"/>
    </ligand>
</feature>
<dbReference type="InterPro" id="IPR020555">
    <property type="entry name" value="MECDP_synthase_CS"/>
</dbReference>
<dbReference type="Gene3D" id="3.90.550.10">
    <property type="entry name" value="Spore Coat Polysaccharide Biosynthesis Protein SpsA, Chain A"/>
    <property type="match status" value="1"/>
</dbReference>
<dbReference type="CDD" id="cd00554">
    <property type="entry name" value="MECDP_synthase"/>
    <property type="match status" value="1"/>
</dbReference>
<dbReference type="Pfam" id="PF01128">
    <property type="entry name" value="IspD"/>
    <property type="match status" value="1"/>
</dbReference>
<proteinExistence type="inferred from homology"/>
<organism evidence="13 14">
    <name type="scientific">Acidimicrobium ferrooxidans (strain DSM 10331 / JCM 15462 / NBRC 103882 / ICP)</name>
    <dbReference type="NCBI Taxonomy" id="525909"/>
    <lineage>
        <taxon>Bacteria</taxon>
        <taxon>Bacillati</taxon>
        <taxon>Actinomycetota</taxon>
        <taxon>Acidimicrobiia</taxon>
        <taxon>Acidimicrobiales</taxon>
        <taxon>Acidimicrobiaceae</taxon>
        <taxon>Acidimicrobium</taxon>
    </lineage>
</organism>
<dbReference type="PROSITE" id="PS01350">
    <property type="entry name" value="ISPF"/>
    <property type="match status" value="1"/>
</dbReference>
<dbReference type="SUPFAM" id="SSF69765">
    <property type="entry name" value="IpsF-like"/>
    <property type="match status" value="1"/>
</dbReference>
<dbReference type="GO" id="GO:0046872">
    <property type="term" value="F:metal ion binding"/>
    <property type="evidence" value="ECO:0007669"/>
    <property type="project" value="UniProtKB-KW"/>
</dbReference>
<evidence type="ECO:0000256" key="8">
    <source>
        <dbReference type="ARBA" id="ARBA00023239"/>
    </source>
</evidence>
<evidence type="ECO:0000256" key="5">
    <source>
        <dbReference type="ARBA" id="ARBA00022695"/>
    </source>
</evidence>
<reference evidence="13 14" key="1">
    <citation type="journal article" date="2009" name="Stand. Genomic Sci.">
        <title>Complete genome sequence of Acidimicrobium ferrooxidans type strain (ICP).</title>
        <authorList>
            <person name="Clum A."/>
            <person name="Nolan M."/>
            <person name="Lang E."/>
            <person name="Glavina Del Rio T."/>
            <person name="Tice H."/>
            <person name="Copeland A."/>
            <person name="Cheng J.F."/>
            <person name="Lucas S."/>
            <person name="Chen F."/>
            <person name="Bruce D."/>
            <person name="Goodwin L."/>
            <person name="Pitluck S."/>
            <person name="Ivanova N."/>
            <person name="Mavrommatis K."/>
            <person name="Mikhailova N."/>
            <person name="Pati A."/>
            <person name="Chen A."/>
            <person name="Palaniappan K."/>
            <person name="Goker M."/>
            <person name="Spring S."/>
            <person name="Land M."/>
            <person name="Hauser L."/>
            <person name="Chang Y.J."/>
            <person name="Jeffries C.C."/>
            <person name="Chain P."/>
            <person name="Bristow J."/>
            <person name="Eisen J.A."/>
            <person name="Markowitz V."/>
            <person name="Hugenholtz P."/>
            <person name="Kyrpides N.C."/>
            <person name="Klenk H.P."/>
            <person name="Lapidus A."/>
        </authorList>
    </citation>
    <scope>NUCLEOTIDE SEQUENCE [LARGE SCALE GENOMIC DNA]</scope>
    <source>
        <strain evidence="14">DSM 10331 / JCM 15462 / NBRC 103882 / ICP</strain>
    </source>
</reference>
<dbReference type="OrthoDB" id="9802561at2"/>
<evidence type="ECO:0000256" key="2">
    <source>
        <dbReference type="ARBA" id="ARBA00004709"/>
    </source>
</evidence>
<comment type="cofactor">
    <cofactor evidence="10">
        <name>a divalent metal cation</name>
        <dbReference type="ChEBI" id="CHEBI:60240"/>
    </cofactor>
    <text evidence="10">Binds 1 divalent metal cation per subunit.</text>
</comment>
<dbReference type="RefSeq" id="WP_015799281.1">
    <property type="nucleotide sequence ID" value="NC_013124.1"/>
</dbReference>